<dbReference type="GO" id="GO:0016791">
    <property type="term" value="F:phosphatase activity"/>
    <property type="evidence" value="ECO:0007669"/>
    <property type="project" value="TreeGrafter"/>
</dbReference>
<dbReference type="SUPFAM" id="SSF56784">
    <property type="entry name" value="HAD-like"/>
    <property type="match status" value="1"/>
</dbReference>
<name>X0T3S4_9ZZZZ</name>
<dbReference type="Gene3D" id="3.40.50.1000">
    <property type="entry name" value="HAD superfamily/HAD-like"/>
    <property type="match status" value="2"/>
</dbReference>
<comment type="caution">
    <text evidence="1">The sequence shown here is derived from an EMBL/GenBank/DDBJ whole genome shotgun (WGS) entry which is preliminary data.</text>
</comment>
<feature type="non-terminal residue" evidence="1">
    <location>
        <position position="268"/>
    </location>
</feature>
<dbReference type="PANTHER" id="PTHR10000:SF8">
    <property type="entry name" value="HAD SUPERFAMILY HYDROLASE-LIKE, TYPE 3"/>
    <property type="match status" value="1"/>
</dbReference>
<proteinExistence type="predicted"/>
<dbReference type="EMBL" id="BARS01002209">
    <property type="protein sequence ID" value="GAF82827.1"/>
    <property type="molecule type" value="Genomic_DNA"/>
</dbReference>
<accession>X0T3S4</accession>
<dbReference type="Pfam" id="PF08282">
    <property type="entry name" value="Hydrolase_3"/>
    <property type="match status" value="1"/>
</dbReference>
<dbReference type="InterPro" id="IPR023214">
    <property type="entry name" value="HAD_sf"/>
</dbReference>
<reference evidence="1" key="1">
    <citation type="journal article" date="2014" name="Front. Microbiol.">
        <title>High frequency of phylogenetically diverse reductive dehalogenase-homologous genes in deep subseafloor sedimentary metagenomes.</title>
        <authorList>
            <person name="Kawai M."/>
            <person name="Futagami T."/>
            <person name="Toyoda A."/>
            <person name="Takaki Y."/>
            <person name="Nishi S."/>
            <person name="Hori S."/>
            <person name="Arai W."/>
            <person name="Tsubouchi T."/>
            <person name="Morono Y."/>
            <person name="Uchiyama I."/>
            <person name="Ito T."/>
            <person name="Fujiyama A."/>
            <person name="Inagaki F."/>
            <person name="Takami H."/>
        </authorList>
    </citation>
    <scope>NUCLEOTIDE SEQUENCE</scope>
    <source>
        <strain evidence="1">Expedition CK06-06</strain>
    </source>
</reference>
<dbReference type="PANTHER" id="PTHR10000">
    <property type="entry name" value="PHOSPHOSERINE PHOSPHATASE"/>
    <property type="match status" value="1"/>
</dbReference>
<sequence>MVKKPHQTATGRQARSAAGPPPIRLVAMDFDLTIYDHAQPARTLELFDWFRHLDEIGILVGLASGRRVDELRCPLEEIALPWGEPFPHFVICNEGDICTPDGIDWPGAEDWNRRRRDKVRSANAILDPIFRKMVDWASRRGMATIRDIQTGAAGINVVFETPEIAEQVRQELSRRLGECPQIQAERNHHIVLALPCDCSKGAALAELAAIRRIGRSQVLAIGDSFNDRSMLCGAMGFSVAAVANADQVIRREVQAAGGYVSSRRVSRG</sequence>
<organism evidence="1">
    <name type="scientific">marine sediment metagenome</name>
    <dbReference type="NCBI Taxonomy" id="412755"/>
    <lineage>
        <taxon>unclassified sequences</taxon>
        <taxon>metagenomes</taxon>
        <taxon>ecological metagenomes</taxon>
    </lineage>
</organism>
<gene>
    <name evidence="1" type="ORF">S01H1_04158</name>
</gene>
<dbReference type="InterPro" id="IPR036412">
    <property type="entry name" value="HAD-like_sf"/>
</dbReference>
<evidence type="ECO:0008006" key="2">
    <source>
        <dbReference type="Google" id="ProtNLM"/>
    </source>
</evidence>
<dbReference type="AlphaFoldDB" id="X0T3S4"/>
<dbReference type="GO" id="GO:0000287">
    <property type="term" value="F:magnesium ion binding"/>
    <property type="evidence" value="ECO:0007669"/>
    <property type="project" value="TreeGrafter"/>
</dbReference>
<dbReference type="GO" id="GO:0005829">
    <property type="term" value="C:cytosol"/>
    <property type="evidence" value="ECO:0007669"/>
    <property type="project" value="TreeGrafter"/>
</dbReference>
<evidence type="ECO:0000313" key="1">
    <source>
        <dbReference type="EMBL" id="GAF82827.1"/>
    </source>
</evidence>
<protein>
    <recommendedName>
        <fullName evidence="2">Sucrose phosphatase-like domain-containing protein</fullName>
    </recommendedName>
</protein>